<evidence type="ECO:0000313" key="1">
    <source>
        <dbReference type="EMBL" id="CAD7571925.1"/>
    </source>
</evidence>
<sequence length="93" mass="11001">MQLQEVWKTENNMMRMLPERTEGAMWWVLPAITAGDRERSFFVSIMSDEIHEMSATEWSPLFNRVKWSNIPSRRLGTGPAMLLFTVYFNQWAD</sequence>
<name>A0A7R9P6J2_TIMCA</name>
<organism evidence="1">
    <name type="scientific">Timema californicum</name>
    <name type="common">California timema</name>
    <name type="synonym">Walking stick</name>
    <dbReference type="NCBI Taxonomy" id="61474"/>
    <lineage>
        <taxon>Eukaryota</taxon>
        <taxon>Metazoa</taxon>
        <taxon>Ecdysozoa</taxon>
        <taxon>Arthropoda</taxon>
        <taxon>Hexapoda</taxon>
        <taxon>Insecta</taxon>
        <taxon>Pterygota</taxon>
        <taxon>Neoptera</taxon>
        <taxon>Polyneoptera</taxon>
        <taxon>Phasmatodea</taxon>
        <taxon>Timematodea</taxon>
        <taxon>Timematoidea</taxon>
        <taxon>Timematidae</taxon>
        <taxon>Timema</taxon>
    </lineage>
</organism>
<reference evidence="1" key="1">
    <citation type="submission" date="2020-11" db="EMBL/GenBank/DDBJ databases">
        <authorList>
            <person name="Tran Van P."/>
        </authorList>
    </citation>
    <scope>NUCLEOTIDE SEQUENCE</scope>
</reference>
<dbReference type="EMBL" id="OE180774">
    <property type="protein sequence ID" value="CAD7571925.1"/>
    <property type="molecule type" value="Genomic_DNA"/>
</dbReference>
<dbReference type="AlphaFoldDB" id="A0A7R9P6J2"/>
<proteinExistence type="predicted"/>
<protein>
    <submittedName>
        <fullName evidence="1">(California timema) hypothetical protein</fullName>
    </submittedName>
</protein>
<gene>
    <name evidence="1" type="ORF">TCMB3V08_LOCUS4587</name>
</gene>
<accession>A0A7R9P6J2</accession>